<keyword evidence="3" id="KW-0496">Mitochondrion</keyword>
<name>A0A8T1X9B7_ARASU</name>
<dbReference type="Proteomes" id="UP000694251">
    <property type="component" value="Unassembled WGS sequence"/>
</dbReference>
<dbReference type="AlphaFoldDB" id="A0A8T1X9B7"/>
<feature type="region of interest" description="Disordered" evidence="1">
    <location>
        <begin position="210"/>
        <end position="229"/>
    </location>
</feature>
<evidence type="ECO:0000256" key="2">
    <source>
        <dbReference type="SAM" id="SignalP"/>
    </source>
</evidence>
<feature type="region of interest" description="Disordered" evidence="1">
    <location>
        <begin position="533"/>
        <end position="556"/>
    </location>
</feature>
<reference evidence="3 4" key="1">
    <citation type="submission" date="2020-12" db="EMBL/GenBank/DDBJ databases">
        <title>Concerted genomic and epigenomic changes stabilize Arabidopsis allopolyploids.</title>
        <authorList>
            <person name="Chen Z."/>
        </authorList>
    </citation>
    <scope>NUCLEOTIDE SEQUENCE [LARGE SCALE GENOMIC DNA]</scope>
    <source>
        <strain evidence="3">As9502</strain>
        <tissue evidence="3">Leaf</tissue>
    </source>
</reference>
<geneLocation type="mitochondrion" evidence="3"/>
<dbReference type="OrthoDB" id="10571820at2759"/>
<feature type="region of interest" description="Disordered" evidence="1">
    <location>
        <begin position="753"/>
        <end position="783"/>
    </location>
</feature>
<gene>
    <name evidence="3" type="ORF">ISN44_Un156g000140</name>
</gene>
<feature type="signal peptide" evidence="2">
    <location>
        <begin position="1"/>
        <end position="20"/>
    </location>
</feature>
<sequence length="783" mass="86670">MLLLNCVLSLFPWFHRLACARTTPCFVIKGFVCVRRSSPPIEVSWLITAYFLSDPGGRAKAEGSCGITPIPVCSMGIGITKPASFLRRARAEGGNNKTLWLNSFPTKTLTRASTGPSNVDSSKDILTKRYLWIRIGGLGNESLIEETGFFPRTFDNRLVEVPIMSFVMMLLVIEVSGGWTKVWNTGKLANTGQYNSTREGVRDGSIKREVLGQGSKERTGQASKEPGKRAKQALEYWSWDGRLKLSPQERGILWLPRHPATYQDEKLRRKGRVLEIPPIPFSCFTQRLQGVLTEEERVVYAFPSPGKTGYSITPLASQHPNPRVDFPSISGIASLRNSRPSAIFFSKADPASSPFSKQQYTQALYSIEQGNCIRLHSYDLLADTDEEQEDQSKPIDFTATAALALLWVGSPADLSFLVFSMSRHTGLLNQDLTDSQAALPKRERGLAHRPALRQQGPWATFQARLCDQIFFGYWGRGPDVAFSYLLNRANRGMLLFFWSCLISVLKRGEEARLTPLSSLLFVSKAEAKALDSRPKPILTPPHQNDSQLQPFESEGREGGRSAMLLICRFRDIWVESEYELNMDTTLKEIGFSVGDRMAQTWRQTGETFLIMGGNEGAGVRRVVPIGDISDQTGPGGVRAGFLSSGVARVVNKSHFLDYGYGLDSKKGKEGSRSKFTREIFRRLGSSSEPSQIEKREIFPHYRGAALPLSFPHIPYLSIRLSNATAPIPSSVPLTPNESPLNISIGVLVNQSSSRNPTELVSKPGRGNMPIEGQAAASDSDSSF</sequence>
<proteinExistence type="predicted"/>
<dbReference type="EMBL" id="JAEFBJ010000156">
    <property type="protein sequence ID" value="KAG7528810.1"/>
    <property type="molecule type" value="Genomic_DNA"/>
</dbReference>
<keyword evidence="2" id="KW-0732">Signal</keyword>
<organism evidence="3 4">
    <name type="scientific">Arabidopsis suecica</name>
    <name type="common">Swedish thale-cress</name>
    <name type="synonym">Cardaminopsis suecica</name>
    <dbReference type="NCBI Taxonomy" id="45249"/>
    <lineage>
        <taxon>Eukaryota</taxon>
        <taxon>Viridiplantae</taxon>
        <taxon>Streptophyta</taxon>
        <taxon>Embryophyta</taxon>
        <taxon>Tracheophyta</taxon>
        <taxon>Spermatophyta</taxon>
        <taxon>Magnoliopsida</taxon>
        <taxon>eudicotyledons</taxon>
        <taxon>Gunneridae</taxon>
        <taxon>Pentapetalae</taxon>
        <taxon>rosids</taxon>
        <taxon>malvids</taxon>
        <taxon>Brassicales</taxon>
        <taxon>Brassicaceae</taxon>
        <taxon>Camelineae</taxon>
        <taxon>Arabidopsis</taxon>
    </lineage>
</organism>
<evidence type="ECO:0000313" key="3">
    <source>
        <dbReference type="EMBL" id="KAG7528810.1"/>
    </source>
</evidence>
<feature type="compositionally biased region" description="Polar residues" evidence="1">
    <location>
        <begin position="541"/>
        <end position="550"/>
    </location>
</feature>
<evidence type="ECO:0000256" key="1">
    <source>
        <dbReference type="SAM" id="MobiDB-lite"/>
    </source>
</evidence>
<accession>A0A8T1X9B7</accession>
<feature type="chain" id="PRO_5035877919" evidence="2">
    <location>
        <begin position="21"/>
        <end position="783"/>
    </location>
</feature>
<evidence type="ECO:0000313" key="4">
    <source>
        <dbReference type="Proteomes" id="UP000694251"/>
    </source>
</evidence>
<comment type="caution">
    <text evidence="3">The sequence shown here is derived from an EMBL/GenBank/DDBJ whole genome shotgun (WGS) entry which is preliminary data.</text>
</comment>
<keyword evidence="4" id="KW-1185">Reference proteome</keyword>
<feature type="compositionally biased region" description="Basic and acidic residues" evidence="1">
    <location>
        <begin position="210"/>
        <end position="219"/>
    </location>
</feature>
<protein>
    <submittedName>
        <fullName evidence="3">Uncharacterized protein</fullName>
    </submittedName>
</protein>